<evidence type="ECO:0000256" key="1">
    <source>
        <dbReference type="ARBA" id="ARBA00004370"/>
    </source>
</evidence>
<dbReference type="InterPro" id="IPR050671">
    <property type="entry name" value="CD300_family_receptors"/>
</dbReference>
<feature type="domain" description="Ig-like" evidence="6">
    <location>
        <begin position="124"/>
        <end position="231"/>
    </location>
</feature>
<evidence type="ECO:0000259" key="6">
    <source>
        <dbReference type="PROSITE" id="PS50835"/>
    </source>
</evidence>
<feature type="chain" id="PRO_5027922398" evidence="5">
    <location>
        <begin position="22"/>
        <end position="414"/>
    </location>
</feature>
<feature type="transmembrane region" description="Helical" evidence="4">
    <location>
        <begin position="269"/>
        <end position="292"/>
    </location>
</feature>
<dbReference type="PANTHER" id="PTHR11860:SF87">
    <property type="entry name" value="CMRF35-LIKE MOLECULE 8"/>
    <property type="match status" value="1"/>
</dbReference>
<keyword evidence="4" id="KW-1133">Transmembrane helix</keyword>
<dbReference type="OrthoDB" id="8920197at2759"/>
<dbReference type="CDD" id="cd05716">
    <property type="entry name" value="IgV_pIgR_like"/>
    <property type="match status" value="2"/>
</dbReference>
<keyword evidence="3 4" id="KW-0472">Membrane</keyword>
<dbReference type="InterPro" id="IPR003599">
    <property type="entry name" value="Ig_sub"/>
</dbReference>
<dbReference type="InterPro" id="IPR013106">
    <property type="entry name" value="Ig_V-set"/>
</dbReference>
<feature type="signal peptide" evidence="5">
    <location>
        <begin position="1"/>
        <end position="21"/>
    </location>
</feature>
<dbReference type="PROSITE" id="PS50835">
    <property type="entry name" value="IG_LIKE"/>
    <property type="match status" value="2"/>
</dbReference>
<dbReference type="GO" id="GO:0005886">
    <property type="term" value="C:plasma membrane"/>
    <property type="evidence" value="ECO:0007669"/>
    <property type="project" value="TreeGrafter"/>
</dbReference>
<evidence type="ECO:0000256" key="4">
    <source>
        <dbReference type="SAM" id="Phobius"/>
    </source>
</evidence>
<evidence type="ECO:0000256" key="5">
    <source>
        <dbReference type="SAM" id="SignalP"/>
    </source>
</evidence>
<dbReference type="Gene3D" id="2.60.40.10">
    <property type="entry name" value="Immunoglobulins"/>
    <property type="match status" value="2"/>
</dbReference>
<accession>A0A6P7XAU4</accession>
<dbReference type="GeneID" id="115461793"/>
<evidence type="ECO:0000313" key="7">
    <source>
        <dbReference type="Proteomes" id="UP000515156"/>
    </source>
</evidence>
<gene>
    <name evidence="8" type="primary">LOC115461793</name>
</gene>
<dbReference type="SUPFAM" id="SSF48726">
    <property type="entry name" value="Immunoglobulin"/>
    <property type="match status" value="2"/>
</dbReference>
<comment type="subcellular location">
    <subcellularLocation>
        <location evidence="1">Membrane</location>
    </subcellularLocation>
</comment>
<protein>
    <submittedName>
        <fullName evidence="8">CMRF35-like molecule 8</fullName>
    </submittedName>
</protein>
<keyword evidence="7" id="KW-1185">Reference proteome</keyword>
<evidence type="ECO:0000313" key="8">
    <source>
        <dbReference type="RefSeq" id="XP_030047695.1"/>
    </source>
</evidence>
<keyword evidence="2 4" id="KW-0812">Transmembrane</keyword>
<dbReference type="AlphaFoldDB" id="A0A6P7XAU4"/>
<dbReference type="InterPro" id="IPR013783">
    <property type="entry name" value="Ig-like_fold"/>
</dbReference>
<dbReference type="InterPro" id="IPR007110">
    <property type="entry name" value="Ig-like_dom"/>
</dbReference>
<reference evidence="8" key="1">
    <citation type="submission" date="2025-08" db="UniProtKB">
        <authorList>
            <consortium name="RefSeq"/>
        </authorList>
    </citation>
    <scope>IDENTIFICATION</scope>
</reference>
<dbReference type="InterPro" id="IPR036179">
    <property type="entry name" value="Ig-like_dom_sf"/>
</dbReference>
<dbReference type="Pfam" id="PF07686">
    <property type="entry name" value="V-set"/>
    <property type="match status" value="2"/>
</dbReference>
<proteinExistence type="predicted"/>
<dbReference type="Proteomes" id="UP000515156">
    <property type="component" value="Chromosome 2"/>
</dbReference>
<sequence length="414" mass="46497">MLMRIFPVWSLMILCPGGSWGLRGPREVKSFLGGSLSLQCQYNEYYKNNKKYWCRGETSCEKLIETEPNSFVTMDRLSISDNNAVLTFRVTMEQLSNTNSGAYECGINKYGIDLLHRVYVTVLPVDLRFQTYSREETGFVGESLSLTCWYGRDDKTEVKYWCRGDRWRSCDILADTEFIKNDRISITDNQTALEFTVTMKNVTAADSGTYWCGIKETWWDSGHPVKVTILSGSSTLTPAVTSMTTGPQITATAEMGPTLSTPHRDLDNIFYILTAVILLLLSLIALATVILIRRWRRKKALKGEMSKDNENNFYHEPPPDDTAISALYSVPRKPTSTGSDNLYANVASLQVSGMLESCYDEVQSQCTIIPKGGEDVYYSNVRFSVNPNLEHTANTGPPHANSSTEVTYAVIKTH</sequence>
<dbReference type="PANTHER" id="PTHR11860">
    <property type="entry name" value="POLYMERIC-IMMUNOGLOBULIN RECEPTOR"/>
    <property type="match status" value="1"/>
</dbReference>
<dbReference type="KEGG" id="muo:115461793"/>
<evidence type="ECO:0000256" key="2">
    <source>
        <dbReference type="ARBA" id="ARBA00022692"/>
    </source>
</evidence>
<evidence type="ECO:0000256" key="3">
    <source>
        <dbReference type="ARBA" id="ARBA00023136"/>
    </source>
</evidence>
<name>A0A6P7XAU4_9AMPH</name>
<dbReference type="GO" id="GO:0004888">
    <property type="term" value="F:transmembrane signaling receptor activity"/>
    <property type="evidence" value="ECO:0007669"/>
    <property type="project" value="TreeGrafter"/>
</dbReference>
<keyword evidence="5" id="KW-0732">Signal</keyword>
<organism evidence="7 8">
    <name type="scientific">Microcaecilia unicolor</name>
    <dbReference type="NCBI Taxonomy" id="1415580"/>
    <lineage>
        <taxon>Eukaryota</taxon>
        <taxon>Metazoa</taxon>
        <taxon>Chordata</taxon>
        <taxon>Craniata</taxon>
        <taxon>Vertebrata</taxon>
        <taxon>Euteleostomi</taxon>
        <taxon>Amphibia</taxon>
        <taxon>Gymnophiona</taxon>
        <taxon>Siphonopidae</taxon>
        <taxon>Microcaecilia</taxon>
    </lineage>
</organism>
<dbReference type="RefSeq" id="XP_030047695.1">
    <property type="nucleotide sequence ID" value="XM_030191835.1"/>
</dbReference>
<dbReference type="SMART" id="SM00409">
    <property type="entry name" value="IG"/>
    <property type="match status" value="2"/>
</dbReference>
<dbReference type="InParanoid" id="A0A6P7XAU4"/>
<feature type="domain" description="Ig-like" evidence="6">
    <location>
        <begin position="7"/>
        <end position="105"/>
    </location>
</feature>